<dbReference type="InterPro" id="IPR018467">
    <property type="entry name" value="CCT_CS"/>
</dbReference>
<dbReference type="GO" id="GO:0009611">
    <property type="term" value="P:response to wounding"/>
    <property type="evidence" value="ECO:0007669"/>
    <property type="project" value="UniProtKB-UniRule"/>
</dbReference>
<dbReference type="OrthoDB" id="1937734at2759"/>
<comment type="domain">
    <text evidence="2">The jas domain is required for interaction with COI1.</text>
</comment>
<sequence>MSSSSEIVDSGRNSSQNMSLRPPERSSFSKTCNLFSQYLKENSTFPDLTLGRRAATMSLFPVTETARATVHTQAQKQQDQSRTMTIFYNGQVIVFNDLAPEKVEEIMKVAEQGVAQKHPKPVEPSNHTVVDNSDLPIARKASLARFLEKRKDRITARSPYQVHDVSKQEDNKEWLGLGARSH</sequence>
<dbReference type="InterPro" id="IPR010399">
    <property type="entry name" value="Tify_dom"/>
</dbReference>
<evidence type="ECO:0000259" key="4">
    <source>
        <dbReference type="PROSITE" id="PS51320"/>
    </source>
</evidence>
<evidence type="ECO:0000256" key="2">
    <source>
        <dbReference type="RuleBase" id="RU369065"/>
    </source>
</evidence>
<dbReference type="InterPro" id="IPR040390">
    <property type="entry name" value="TIFY/JAZ"/>
</dbReference>
<dbReference type="GO" id="GO:0005634">
    <property type="term" value="C:nucleus"/>
    <property type="evidence" value="ECO:0007669"/>
    <property type="project" value="UniProtKB-SubCell"/>
</dbReference>
<dbReference type="SMART" id="SM00979">
    <property type="entry name" value="TIFY"/>
    <property type="match status" value="1"/>
</dbReference>
<evidence type="ECO:0000313" key="6">
    <source>
        <dbReference type="Proteomes" id="UP000326396"/>
    </source>
</evidence>
<dbReference type="PROSITE" id="PS51320">
    <property type="entry name" value="TIFY"/>
    <property type="match status" value="1"/>
</dbReference>
<feature type="region of interest" description="Disordered" evidence="3">
    <location>
        <begin position="1"/>
        <end position="27"/>
    </location>
</feature>
<dbReference type="AlphaFoldDB" id="A0A5N6M650"/>
<feature type="compositionally biased region" description="Polar residues" evidence="3">
    <location>
        <begin position="1"/>
        <end position="19"/>
    </location>
</feature>
<evidence type="ECO:0000256" key="1">
    <source>
        <dbReference type="ARBA" id="ARBA00008614"/>
    </source>
</evidence>
<feature type="domain" description="Tify" evidence="4">
    <location>
        <begin position="77"/>
        <end position="112"/>
    </location>
</feature>
<organism evidence="5 6">
    <name type="scientific">Mikania micrantha</name>
    <name type="common">bitter vine</name>
    <dbReference type="NCBI Taxonomy" id="192012"/>
    <lineage>
        <taxon>Eukaryota</taxon>
        <taxon>Viridiplantae</taxon>
        <taxon>Streptophyta</taxon>
        <taxon>Embryophyta</taxon>
        <taxon>Tracheophyta</taxon>
        <taxon>Spermatophyta</taxon>
        <taxon>Magnoliopsida</taxon>
        <taxon>eudicotyledons</taxon>
        <taxon>Gunneridae</taxon>
        <taxon>Pentapetalae</taxon>
        <taxon>asterids</taxon>
        <taxon>campanulids</taxon>
        <taxon>Asterales</taxon>
        <taxon>Asteraceae</taxon>
        <taxon>Asteroideae</taxon>
        <taxon>Heliantheae alliance</taxon>
        <taxon>Eupatorieae</taxon>
        <taxon>Mikania</taxon>
    </lineage>
</organism>
<gene>
    <name evidence="5" type="ORF">E3N88_36303</name>
</gene>
<comment type="caution">
    <text evidence="5">The sequence shown here is derived from an EMBL/GenBank/DDBJ whole genome shotgun (WGS) entry which is preliminary data.</text>
</comment>
<evidence type="ECO:0000313" key="5">
    <source>
        <dbReference type="EMBL" id="KAD3068423.1"/>
    </source>
</evidence>
<keyword evidence="6" id="KW-1185">Reference proteome</keyword>
<dbReference type="EMBL" id="SZYD01000017">
    <property type="protein sequence ID" value="KAD3068423.1"/>
    <property type="molecule type" value="Genomic_DNA"/>
</dbReference>
<dbReference type="Proteomes" id="UP000326396">
    <property type="component" value="Linkage Group LG7"/>
</dbReference>
<dbReference type="GO" id="GO:0031347">
    <property type="term" value="P:regulation of defense response"/>
    <property type="evidence" value="ECO:0007669"/>
    <property type="project" value="UniProtKB-UniRule"/>
</dbReference>
<comment type="subcellular location">
    <subcellularLocation>
        <location evidence="2">Nucleus</location>
    </subcellularLocation>
</comment>
<protein>
    <recommendedName>
        <fullName evidence="2">Protein TIFY</fullName>
    </recommendedName>
    <alternativeName>
        <fullName evidence="2">Jasmonate ZIM domain-containing protein</fullName>
    </alternativeName>
</protein>
<dbReference type="PANTHER" id="PTHR33077:SF82">
    <property type="entry name" value="PROTEIN TIFY"/>
    <property type="match status" value="1"/>
</dbReference>
<accession>A0A5N6M650</accession>
<dbReference type="Pfam" id="PF09425">
    <property type="entry name" value="Jas_motif"/>
    <property type="match status" value="1"/>
</dbReference>
<keyword evidence="2" id="KW-0539">Nucleus</keyword>
<comment type="function">
    <text evidence="2">Repressor of jasmonate responses.</text>
</comment>
<proteinExistence type="inferred from homology"/>
<dbReference type="Pfam" id="PF06200">
    <property type="entry name" value="tify"/>
    <property type="match status" value="1"/>
</dbReference>
<dbReference type="PANTHER" id="PTHR33077">
    <property type="entry name" value="PROTEIN TIFY 4A-RELATED-RELATED"/>
    <property type="match status" value="1"/>
</dbReference>
<comment type="similarity">
    <text evidence="1 2">Belongs to the TIFY/JAZ family.</text>
</comment>
<keyword evidence="2" id="KW-1184">Jasmonic acid signaling pathway</keyword>
<dbReference type="GO" id="GO:2000022">
    <property type="term" value="P:regulation of jasmonic acid mediated signaling pathway"/>
    <property type="evidence" value="ECO:0007669"/>
    <property type="project" value="UniProtKB-UniRule"/>
</dbReference>
<evidence type="ECO:0000256" key="3">
    <source>
        <dbReference type="SAM" id="MobiDB-lite"/>
    </source>
</evidence>
<name>A0A5N6M650_9ASTR</name>
<reference evidence="5 6" key="1">
    <citation type="submission" date="2019-05" db="EMBL/GenBank/DDBJ databases">
        <title>Mikania micrantha, genome provides insights into the molecular mechanism of rapid growth.</title>
        <authorList>
            <person name="Liu B."/>
        </authorList>
    </citation>
    <scope>NUCLEOTIDE SEQUENCE [LARGE SCALE GENOMIC DNA]</scope>
    <source>
        <strain evidence="5">NLD-2019</strain>
        <tissue evidence="5">Leaf</tissue>
    </source>
</reference>